<evidence type="ECO:0000313" key="3">
    <source>
        <dbReference type="WBParaSite" id="TCONS_00015644.p1"/>
    </source>
</evidence>
<dbReference type="Gene3D" id="3.40.33.10">
    <property type="entry name" value="CAP"/>
    <property type="match status" value="2"/>
</dbReference>
<dbReference type="SUPFAM" id="SSF55797">
    <property type="entry name" value="PR-1-like"/>
    <property type="match status" value="1"/>
</dbReference>
<protein>
    <submittedName>
        <fullName evidence="3">SCP domain-containing protein</fullName>
    </submittedName>
</protein>
<dbReference type="AlphaFoldDB" id="A0AAF5DPB2"/>
<name>A0AAF5DPB2_STRER</name>
<dbReference type="PANTHER" id="PTHR10334">
    <property type="entry name" value="CYSTEINE-RICH SECRETORY PROTEIN-RELATED"/>
    <property type="match status" value="1"/>
</dbReference>
<organism evidence="2 3">
    <name type="scientific">Strongyloides stercoralis</name>
    <name type="common">Threadworm</name>
    <dbReference type="NCBI Taxonomy" id="6248"/>
    <lineage>
        <taxon>Eukaryota</taxon>
        <taxon>Metazoa</taxon>
        <taxon>Ecdysozoa</taxon>
        <taxon>Nematoda</taxon>
        <taxon>Chromadorea</taxon>
        <taxon>Rhabditida</taxon>
        <taxon>Tylenchina</taxon>
        <taxon>Panagrolaimomorpha</taxon>
        <taxon>Strongyloidoidea</taxon>
        <taxon>Strongyloididae</taxon>
        <taxon>Strongyloides</taxon>
    </lineage>
</organism>
<dbReference type="PROSITE" id="PS01010">
    <property type="entry name" value="CRISP_2"/>
    <property type="match status" value="1"/>
</dbReference>
<dbReference type="Proteomes" id="UP000035681">
    <property type="component" value="Unplaced"/>
</dbReference>
<evidence type="ECO:0000313" key="2">
    <source>
        <dbReference type="Proteomes" id="UP000035681"/>
    </source>
</evidence>
<accession>A0AAF5DPB2</accession>
<dbReference type="WBParaSite" id="TCONS_00015644.p1">
    <property type="protein sequence ID" value="TCONS_00015644.p1"/>
    <property type="gene ID" value="XLOC_010274"/>
</dbReference>
<dbReference type="InterPro" id="IPR001283">
    <property type="entry name" value="CRISP-related"/>
</dbReference>
<dbReference type="Pfam" id="PF00188">
    <property type="entry name" value="CAP"/>
    <property type="match status" value="1"/>
</dbReference>
<dbReference type="GO" id="GO:0005576">
    <property type="term" value="C:extracellular region"/>
    <property type="evidence" value="ECO:0007669"/>
    <property type="project" value="InterPro"/>
</dbReference>
<feature type="domain" description="SCP" evidence="1">
    <location>
        <begin position="90"/>
        <end position="200"/>
    </location>
</feature>
<dbReference type="InterPro" id="IPR018244">
    <property type="entry name" value="Allrgn_V5/Tpx1_CS"/>
</dbReference>
<proteinExistence type="predicted"/>
<keyword evidence="2" id="KW-1185">Reference proteome</keyword>
<dbReference type="InterPro" id="IPR035940">
    <property type="entry name" value="CAP_sf"/>
</dbReference>
<dbReference type="InterPro" id="IPR014044">
    <property type="entry name" value="CAP_dom"/>
</dbReference>
<sequence length="214" mass="24782">KVKLKLSHVKVMHKNSARIYVVNGKRFGTFTAAQKYKNKKASFQKVPQKPIFRKTTEKSTTINKPIVTNLVPTQLLITTITVPKIDKFADLKALYFQVTNDYRNRHQSPPLKVSSKLEKKAEECAKKYAEKKRWSNQELNYGRNLGIVRGLLENNSVWNDRTKDFISMIWKSATDIGCALVHDRVYYICCQYFPIGNVEDEEVLRENVLNLPND</sequence>
<dbReference type="SMART" id="SM00198">
    <property type="entry name" value="SCP"/>
    <property type="match status" value="1"/>
</dbReference>
<evidence type="ECO:0000259" key="1">
    <source>
        <dbReference type="SMART" id="SM00198"/>
    </source>
</evidence>
<reference evidence="3" key="1">
    <citation type="submission" date="2024-02" db="UniProtKB">
        <authorList>
            <consortium name="WormBaseParasite"/>
        </authorList>
    </citation>
    <scope>IDENTIFICATION</scope>
</reference>